<evidence type="ECO:0000313" key="4">
    <source>
        <dbReference type="Proteomes" id="UP001626550"/>
    </source>
</evidence>
<dbReference type="PANTHER" id="PTHR44281:SF2">
    <property type="entry name" value="SPINDLE ASSEMBLY ABNORMAL PROTEIN 6 HOMOLOG"/>
    <property type="match status" value="1"/>
</dbReference>
<dbReference type="AlphaFoldDB" id="A0ABD2Q114"/>
<evidence type="ECO:0000256" key="1">
    <source>
        <dbReference type="SAM" id="Coils"/>
    </source>
</evidence>
<gene>
    <name evidence="3" type="primary">SASS6</name>
    <name evidence="3" type="ORF">Ciccas_008349</name>
</gene>
<evidence type="ECO:0000256" key="2">
    <source>
        <dbReference type="SAM" id="MobiDB-lite"/>
    </source>
</evidence>
<dbReference type="PANTHER" id="PTHR44281">
    <property type="entry name" value="SPINDLE ASSEMBLY ABNORMAL PROTEIN 6 HOMOLOG"/>
    <property type="match status" value="1"/>
</dbReference>
<keyword evidence="4" id="KW-1185">Reference proteome</keyword>
<reference evidence="3 4" key="1">
    <citation type="submission" date="2024-11" db="EMBL/GenBank/DDBJ databases">
        <title>Adaptive evolution of stress response genes in parasites aligns with host niche diversity.</title>
        <authorList>
            <person name="Hahn C."/>
            <person name="Resl P."/>
        </authorList>
    </citation>
    <scope>NUCLEOTIDE SEQUENCE [LARGE SCALE GENOMIC DNA]</scope>
    <source>
        <strain evidence="3">EGGRZ-B1_66</strain>
        <tissue evidence="3">Body</tissue>
    </source>
</reference>
<organism evidence="3 4">
    <name type="scientific">Cichlidogyrus casuarinus</name>
    <dbReference type="NCBI Taxonomy" id="1844966"/>
    <lineage>
        <taxon>Eukaryota</taxon>
        <taxon>Metazoa</taxon>
        <taxon>Spiralia</taxon>
        <taxon>Lophotrochozoa</taxon>
        <taxon>Platyhelminthes</taxon>
        <taxon>Monogenea</taxon>
        <taxon>Monopisthocotylea</taxon>
        <taxon>Dactylogyridea</taxon>
        <taxon>Ancyrocephalidae</taxon>
        <taxon>Cichlidogyrus</taxon>
    </lineage>
</organism>
<comment type="caution">
    <text evidence="3">The sequence shown here is derived from an EMBL/GenBank/DDBJ whole genome shotgun (WGS) entry which is preliminary data.</text>
</comment>
<name>A0ABD2Q114_9PLAT</name>
<dbReference type="Proteomes" id="UP001626550">
    <property type="component" value="Unassembled WGS sequence"/>
</dbReference>
<dbReference type="EMBL" id="JBJKFK010001453">
    <property type="protein sequence ID" value="KAL3313053.1"/>
    <property type="molecule type" value="Genomic_DNA"/>
</dbReference>
<protein>
    <submittedName>
        <fullName evidence="3">Spindle assembly abnormal protein 6</fullName>
    </submittedName>
</protein>
<feature type="region of interest" description="Disordered" evidence="2">
    <location>
        <begin position="1"/>
        <end position="23"/>
    </location>
</feature>
<keyword evidence="1" id="KW-0175">Coiled coil</keyword>
<proteinExistence type="predicted"/>
<evidence type="ECO:0000313" key="3">
    <source>
        <dbReference type="EMBL" id="KAL3313053.1"/>
    </source>
</evidence>
<feature type="coiled-coil region" evidence="1">
    <location>
        <begin position="35"/>
        <end position="111"/>
    </location>
</feature>
<sequence>MTQRDQDHKNEMDRVSGQHALEIGERGRVLQDRYLREKETLISEYTSRIEHLQADANDSDARSQNMSFAHESLRRSHEELQQELARVREGSAKLEEKLEQISELQQQTSKENVTLVEKLTLLSDRLDEAKRGENEAMQKVAQKDTELQSLFEQSQKLERDISGRTCNVTQLEKLLETQNVDICKSNEIIAKLQTDLREFHSKSKTRGHVITEQEKVLSAKDQLSGNKITQISEKLSARSYKNTVNEPAKPILPLALEEESVQSKMPMISSYSKFLLKGVPTNGKPVDTSDVSSSSSVFMQAHTLSSAYFPATAQAQHF</sequence>
<accession>A0ABD2Q114</accession>